<dbReference type="InterPro" id="IPR029063">
    <property type="entry name" value="SAM-dependent_MTases_sf"/>
</dbReference>
<protein>
    <recommendedName>
        <fullName evidence="3">Methyltransferase domain-containing protein</fullName>
    </recommendedName>
</protein>
<name>A0A6N7Q3V7_9BACT</name>
<evidence type="ECO:0000313" key="1">
    <source>
        <dbReference type="EMBL" id="MRG97896.1"/>
    </source>
</evidence>
<gene>
    <name evidence="1" type="ORF">GF068_39140</name>
</gene>
<evidence type="ECO:0008006" key="3">
    <source>
        <dbReference type="Google" id="ProtNLM"/>
    </source>
</evidence>
<dbReference type="Proteomes" id="UP000440224">
    <property type="component" value="Unassembled WGS sequence"/>
</dbReference>
<organism evidence="1 2">
    <name type="scientific">Polyangium spumosum</name>
    <dbReference type="NCBI Taxonomy" id="889282"/>
    <lineage>
        <taxon>Bacteria</taxon>
        <taxon>Pseudomonadati</taxon>
        <taxon>Myxococcota</taxon>
        <taxon>Polyangia</taxon>
        <taxon>Polyangiales</taxon>
        <taxon>Polyangiaceae</taxon>
        <taxon>Polyangium</taxon>
    </lineage>
</organism>
<dbReference type="OrthoDB" id="5504860at2"/>
<reference evidence="1 2" key="1">
    <citation type="submission" date="2019-10" db="EMBL/GenBank/DDBJ databases">
        <title>A soil myxobacterium in the family Polyangiaceae.</title>
        <authorList>
            <person name="Li Y."/>
            <person name="Wang J."/>
        </authorList>
    </citation>
    <scope>NUCLEOTIDE SEQUENCE [LARGE SCALE GENOMIC DNA]</scope>
    <source>
        <strain evidence="1 2">DSM 14734</strain>
    </source>
</reference>
<dbReference type="EMBL" id="WJIE01000022">
    <property type="protein sequence ID" value="MRG97896.1"/>
    <property type="molecule type" value="Genomic_DNA"/>
</dbReference>
<dbReference type="RefSeq" id="WP_153824672.1">
    <property type="nucleotide sequence ID" value="NZ_WJIE01000022.1"/>
</dbReference>
<dbReference type="Gene3D" id="3.40.50.150">
    <property type="entry name" value="Vaccinia Virus protein VP39"/>
    <property type="match status" value="1"/>
</dbReference>
<evidence type="ECO:0000313" key="2">
    <source>
        <dbReference type="Proteomes" id="UP000440224"/>
    </source>
</evidence>
<dbReference type="AlphaFoldDB" id="A0A6N7Q3V7"/>
<proteinExistence type="predicted"/>
<sequence length="282" mass="30697">MPYRIPSWVRALLAADRLAHRLATAREGLRDELLLAWIPETDRAALTAALYARQRTYLPGGHRFESGLFTWEKRALDAPAFPREGRVLVGAAGAGREVVALLDRGYSVTAFDPCVDFVESARALVQNRRAKILLGSYDDLVAASEGRGGALASLAEPPSFDAVILGWGSLSHVLPASARLGLLRAVRTLAPRAVVLTSFQLRHDTEAKTETKGRLRDALRRAFTTMGAPGRSEPGDQFFPDGGFFSYLSPDEIPRAAFEAGYEVALFEEGPYPHALLAPLRA</sequence>
<keyword evidence="2" id="KW-1185">Reference proteome</keyword>
<comment type="caution">
    <text evidence="1">The sequence shown here is derived from an EMBL/GenBank/DDBJ whole genome shotgun (WGS) entry which is preliminary data.</text>
</comment>
<dbReference type="SUPFAM" id="SSF53335">
    <property type="entry name" value="S-adenosyl-L-methionine-dependent methyltransferases"/>
    <property type="match status" value="1"/>
</dbReference>
<accession>A0A6N7Q3V7</accession>